<protein>
    <submittedName>
        <fullName evidence="1">Uncharacterized protein</fullName>
    </submittedName>
</protein>
<dbReference type="EMBL" id="GBXM01107600">
    <property type="protein sequence ID" value="JAH00977.1"/>
    <property type="molecule type" value="Transcribed_RNA"/>
</dbReference>
<organism evidence="1">
    <name type="scientific">Anguilla anguilla</name>
    <name type="common">European freshwater eel</name>
    <name type="synonym">Muraena anguilla</name>
    <dbReference type="NCBI Taxonomy" id="7936"/>
    <lineage>
        <taxon>Eukaryota</taxon>
        <taxon>Metazoa</taxon>
        <taxon>Chordata</taxon>
        <taxon>Craniata</taxon>
        <taxon>Vertebrata</taxon>
        <taxon>Euteleostomi</taxon>
        <taxon>Actinopterygii</taxon>
        <taxon>Neopterygii</taxon>
        <taxon>Teleostei</taxon>
        <taxon>Anguilliformes</taxon>
        <taxon>Anguillidae</taxon>
        <taxon>Anguilla</taxon>
    </lineage>
</organism>
<sequence>MVILVKCVYLKLGSGPKCCPLTHAFSSPTCPLVRTGVDITTLPWRTHAQLCFLKSTTGAMSVRKGK</sequence>
<reference evidence="1" key="2">
    <citation type="journal article" date="2015" name="Fish Shellfish Immunol.">
        <title>Early steps in the European eel (Anguilla anguilla)-Vibrio vulnificus interaction in the gills: Role of the RtxA13 toxin.</title>
        <authorList>
            <person name="Callol A."/>
            <person name="Pajuelo D."/>
            <person name="Ebbesson L."/>
            <person name="Teles M."/>
            <person name="MacKenzie S."/>
            <person name="Amaro C."/>
        </authorList>
    </citation>
    <scope>NUCLEOTIDE SEQUENCE</scope>
</reference>
<dbReference type="AlphaFoldDB" id="A0A0E9P9N9"/>
<evidence type="ECO:0000313" key="1">
    <source>
        <dbReference type="EMBL" id="JAH00977.1"/>
    </source>
</evidence>
<proteinExistence type="predicted"/>
<name>A0A0E9P9N9_ANGAN</name>
<reference evidence="1" key="1">
    <citation type="submission" date="2014-11" db="EMBL/GenBank/DDBJ databases">
        <authorList>
            <person name="Amaro Gonzalez C."/>
        </authorList>
    </citation>
    <scope>NUCLEOTIDE SEQUENCE</scope>
</reference>
<accession>A0A0E9P9N9</accession>